<evidence type="ECO:0000313" key="3">
    <source>
        <dbReference type="Proteomes" id="UP001145050"/>
    </source>
</evidence>
<name>A0A9X3WTA1_9BACI</name>
<reference evidence="2" key="1">
    <citation type="submission" date="2022-06" db="EMBL/GenBank/DDBJ databases">
        <title>Aquibacillus sp. a new bacterium isolated from soil saline samples.</title>
        <authorList>
            <person name="Galisteo C."/>
            <person name="De La Haba R."/>
            <person name="Sanchez-Porro C."/>
            <person name="Ventosa A."/>
        </authorList>
    </citation>
    <scope>NUCLEOTIDE SEQUENCE</scope>
    <source>
        <strain evidence="2">3ASR75-11</strain>
    </source>
</reference>
<dbReference type="EMBL" id="JAMQKB010000005">
    <property type="protein sequence ID" value="MDC3424248.1"/>
    <property type="molecule type" value="Genomic_DNA"/>
</dbReference>
<dbReference type="RefSeq" id="WP_272436052.1">
    <property type="nucleotide sequence ID" value="NZ_JAMQKB010000005.1"/>
</dbReference>
<gene>
    <name evidence="2" type="ORF">NC797_06965</name>
</gene>
<sequence length="391" mass="45757">MSEEKNYHSLLLGLSRVFDDVIEEMKDSYIDEKYSNWFLWLIGSPFRDLKRLGEVKKGIEQSIDSGKLLSLFPFLSGGISPYLIGFYQELSPFQSMLVGITAGYLITLPFYFHKLLTFKSGHFHLGAYRKFRRQEYNLFKSALLDDKRDFFFQGLYDYVGVMKSGNKEFQQFYTMIEERLERYLDREKRQLETKVSVLKSQLKRQEKEYDTLIGEYETFIDGVAEEIREFEEGVEFIIDLIKDINTVLFRMKNGLFSTKDLNLVSGFTLYKLKGAELIKLEDVGTTGSTPDKLPLKSDRKWGAIEAVTNNDDKPVINTPYKNRTVVSYRLRMGINNNEVWIFNFHFDTDDKKAKHLLVNDDIIESREIYRLIHALCLLSQENFTNKKEAAE</sequence>
<evidence type="ECO:0000313" key="2">
    <source>
        <dbReference type="EMBL" id="MDC3424248.1"/>
    </source>
</evidence>
<dbReference type="AlphaFoldDB" id="A0A9X3WTA1"/>
<organism evidence="2 3">
    <name type="scientific">Terrihalobacillus insolitus</name>
    <dbReference type="NCBI Taxonomy" id="2950438"/>
    <lineage>
        <taxon>Bacteria</taxon>
        <taxon>Bacillati</taxon>
        <taxon>Bacillota</taxon>
        <taxon>Bacilli</taxon>
        <taxon>Bacillales</taxon>
        <taxon>Bacillaceae</taxon>
        <taxon>Terrihalobacillus</taxon>
    </lineage>
</organism>
<protein>
    <submittedName>
        <fullName evidence="2">Uncharacterized protein</fullName>
    </submittedName>
</protein>
<evidence type="ECO:0000256" key="1">
    <source>
        <dbReference type="SAM" id="Coils"/>
    </source>
</evidence>
<keyword evidence="3" id="KW-1185">Reference proteome</keyword>
<proteinExistence type="predicted"/>
<accession>A0A9X3WTA1</accession>
<keyword evidence="1" id="KW-0175">Coiled coil</keyword>
<comment type="caution">
    <text evidence="2">The sequence shown here is derived from an EMBL/GenBank/DDBJ whole genome shotgun (WGS) entry which is preliminary data.</text>
</comment>
<dbReference type="Proteomes" id="UP001145050">
    <property type="component" value="Unassembled WGS sequence"/>
</dbReference>
<feature type="coiled-coil region" evidence="1">
    <location>
        <begin position="188"/>
        <end position="215"/>
    </location>
</feature>